<dbReference type="EMBL" id="JAMWDU010000002">
    <property type="protein sequence ID" value="MCP8886617.1"/>
    <property type="molecule type" value="Genomic_DNA"/>
</dbReference>
<comment type="caution">
    <text evidence="1">The sequence shown here is derived from an EMBL/GenBank/DDBJ whole genome shotgun (WGS) entry which is preliminary data.</text>
</comment>
<evidence type="ECO:0000313" key="2">
    <source>
        <dbReference type="Proteomes" id="UP001060275"/>
    </source>
</evidence>
<proteinExistence type="predicted"/>
<sequence>MATHLRNRLSRLELTASGPIGRFITVRGVETYADAMSVLRDRGVDVGRHDIVSHEPGSTPPDVGMVEATMSPEFWVELLAQDEALNSIKGNQHDRAA</sequence>
<organism evidence="1 2">
    <name type="scientific">Devosia ureilytica</name>
    <dbReference type="NCBI Taxonomy" id="2952754"/>
    <lineage>
        <taxon>Bacteria</taxon>
        <taxon>Pseudomonadati</taxon>
        <taxon>Pseudomonadota</taxon>
        <taxon>Alphaproteobacteria</taxon>
        <taxon>Hyphomicrobiales</taxon>
        <taxon>Devosiaceae</taxon>
        <taxon>Devosia</taxon>
    </lineage>
</organism>
<reference evidence="1" key="1">
    <citation type="submission" date="2022-06" db="EMBL/GenBank/DDBJ databases">
        <title>Devosia sp. XJ19-45 genome assembly.</title>
        <authorList>
            <person name="Li B."/>
            <person name="Cai M."/>
            <person name="Nie G."/>
            <person name="Li W."/>
        </authorList>
    </citation>
    <scope>NUCLEOTIDE SEQUENCE</scope>
    <source>
        <strain evidence="1">XJ19-45</strain>
    </source>
</reference>
<accession>A0A9Q4AMG3</accession>
<name>A0A9Q4AMG3_9HYPH</name>
<keyword evidence="2" id="KW-1185">Reference proteome</keyword>
<protein>
    <submittedName>
        <fullName evidence="1">Uncharacterized protein</fullName>
    </submittedName>
</protein>
<gene>
    <name evidence="1" type="ORF">NF348_05835</name>
</gene>
<dbReference type="AlphaFoldDB" id="A0A9Q4AMG3"/>
<dbReference type="RefSeq" id="WP_254673700.1">
    <property type="nucleotide sequence ID" value="NZ_JAMWDU010000002.1"/>
</dbReference>
<dbReference type="Proteomes" id="UP001060275">
    <property type="component" value="Unassembled WGS sequence"/>
</dbReference>
<evidence type="ECO:0000313" key="1">
    <source>
        <dbReference type="EMBL" id="MCP8886617.1"/>
    </source>
</evidence>